<organism evidence="1">
    <name type="scientific">hydrothermal vent metagenome</name>
    <dbReference type="NCBI Taxonomy" id="652676"/>
    <lineage>
        <taxon>unclassified sequences</taxon>
        <taxon>metagenomes</taxon>
        <taxon>ecological metagenomes</taxon>
    </lineage>
</organism>
<name>A0A3B0SJ99_9ZZZZ</name>
<dbReference type="AlphaFoldDB" id="A0A3B0SJ99"/>
<protein>
    <submittedName>
        <fullName evidence="1">Uncharacterized protein</fullName>
    </submittedName>
</protein>
<reference evidence="1" key="1">
    <citation type="submission" date="2018-06" db="EMBL/GenBank/DDBJ databases">
        <authorList>
            <person name="Zhirakovskaya E."/>
        </authorList>
    </citation>
    <scope>NUCLEOTIDE SEQUENCE</scope>
</reference>
<evidence type="ECO:0000313" key="1">
    <source>
        <dbReference type="EMBL" id="VAV94985.1"/>
    </source>
</evidence>
<accession>A0A3B0SJ99</accession>
<dbReference type="EMBL" id="UOEE01000193">
    <property type="protein sequence ID" value="VAV94985.1"/>
    <property type="molecule type" value="Genomic_DNA"/>
</dbReference>
<gene>
    <name evidence="1" type="ORF">MNBD_ALPHA06-2268</name>
</gene>
<proteinExistence type="predicted"/>
<sequence>MLSAFFSPKNAPAPTAALLPDLDLSGPILAENFKAMVHGCETLGGVERYIEALKLKHTLFREAVEDGALEAMTEETLPGCAHLWPRYGGGFHHICMAKISLR</sequence>